<evidence type="ECO:0000256" key="7">
    <source>
        <dbReference type="SAM" id="Phobius"/>
    </source>
</evidence>
<dbReference type="GO" id="GO:0015293">
    <property type="term" value="F:symporter activity"/>
    <property type="evidence" value="ECO:0007669"/>
    <property type="project" value="TreeGrafter"/>
</dbReference>
<feature type="transmembrane region" description="Helical" evidence="7">
    <location>
        <begin position="98"/>
        <end position="119"/>
    </location>
</feature>
<dbReference type="InterPro" id="IPR038377">
    <property type="entry name" value="Na/Glc_symporter_sf"/>
</dbReference>
<keyword evidence="6" id="KW-0739">Sodium transport</keyword>
<evidence type="ECO:0000256" key="6">
    <source>
        <dbReference type="ARBA" id="ARBA00023201"/>
    </source>
</evidence>
<dbReference type="EMBL" id="CAXKWB010001375">
    <property type="protein sequence ID" value="CAL4064166.1"/>
    <property type="molecule type" value="Genomic_DNA"/>
</dbReference>
<gene>
    <name evidence="8" type="ORF">MNOR_LOCUS3887</name>
</gene>
<protein>
    <recommendedName>
        <fullName evidence="10">Sodium-coupled monocarboxylate transporter 2</fullName>
    </recommendedName>
</protein>
<evidence type="ECO:0000313" key="9">
    <source>
        <dbReference type="Proteomes" id="UP001497623"/>
    </source>
</evidence>
<dbReference type="InterPro" id="IPR051163">
    <property type="entry name" value="Sodium:Solute_Symporter_SSF"/>
</dbReference>
<comment type="caution">
    <text evidence="8">The sequence shown here is derived from an EMBL/GenBank/DDBJ whole genome shotgun (WGS) entry which is preliminary data.</text>
</comment>
<evidence type="ECO:0000256" key="5">
    <source>
        <dbReference type="ARBA" id="ARBA00023065"/>
    </source>
</evidence>
<evidence type="ECO:0000313" key="8">
    <source>
        <dbReference type="EMBL" id="CAL4064166.1"/>
    </source>
</evidence>
<dbReference type="Gene3D" id="1.20.1730.10">
    <property type="entry name" value="Sodium/glucose cotransporter"/>
    <property type="match status" value="1"/>
</dbReference>
<keyword evidence="2" id="KW-0813">Transport</keyword>
<keyword evidence="7" id="KW-1133">Transmembrane helix</keyword>
<evidence type="ECO:0008006" key="10">
    <source>
        <dbReference type="Google" id="ProtNLM"/>
    </source>
</evidence>
<name>A0AAV2PSR4_MEGNR</name>
<reference evidence="8 9" key="1">
    <citation type="submission" date="2024-05" db="EMBL/GenBank/DDBJ databases">
        <authorList>
            <person name="Wallberg A."/>
        </authorList>
    </citation>
    <scope>NUCLEOTIDE SEQUENCE [LARGE SCALE GENOMIC DNA]</scope>
</reference>
<evidence type="ECO:0000256" key="4">
    <source>
        <dbReference type="ARBA" id="ARBA00023053"/>
    </source>
</evidence>
<keyword evidence="7" id="KW-0812">Transmembrane</keyword>
<keyword evidence="4" id="KW-0915">Sodium</keyword>
<proteinExistence type="predicted"/>
<dbReference type="PANTHER" id="PTHR42985">
    <property type="entry name" value="SODIUM-COUPLED MONOCARBOXYLATE TRANSPORTER"/>
    <property type="match status" value="1"/>
</dbReference>
<feature type="transmembrane region" description="Helical" evidence="7">
    <location>
        <begin position="27"/>
        <end position="45"/>
    </location>
</feature>
<comment type="subcellular location">
    <subcellularLocation>
        <location evidence="1">Cell membrane</location>
        <topology evidence="1">Multi-pass membrane protein</topology>
    </subcellularLocation>
</comment>
<dbReference type="AlphaFoldDB" id="A0AAV2PSR4"/>
<dbReference type="Proteomes" id="UP001497623">
    <property type="component" value="Unassembled WGS sequence"/>
</dbReference>
<keyword evidence="3" id="KW-1003">Cell membrane</keyword>
<sequence>IFGMVGGPLLGVFTLGMFFPWANSKGAFIGTITSLTLTFWIGFGYQVSKAYGQIVDIKMPTSIAGCGFNESYRAALETVTESMLEDPGEPLYIYRLSYLWYSAVGCLTVIIVGLLVSLITGKQDIRKVNPDCISPGLLIFQSYIPGLEELGVNYVEKRQNTKDNQGVTNAAFMPSEDIANGKYHISEKIDL</sequence>
<organism evidence="8 9">
    <name type="scientific">Meganyctiphanes norvegica</name>
    <name type="common">Northern krill</name>
    <name type="synonym">Thysanopoda norvegica</name>
    <dbReference type="NCBI Taxonomy" id="48144"/>
    <lineage>
        <taxon>Eukaryota</taxon>
        <taxon>Metazoa</taxon>
        <taxon>Ecdysozoa</taxon>
        <taxon>Arthropoda</taxon>
        <taxon>Crustacea</taxon>
        <taxon>Multicrustacea</taxon>
        <taxon>Malacostraca</taxon>
        <taxon>Eumalacostraca</taxon>
        <taxon>Eucarida</taxon>
        <taxon>Euphausiacea</taxon>
        <taxon>Euphausiidae</taxon>
        <taxon>Meganyctiphanes</taxon>
    </lineage>
</organism>
<keyword evidence="7" id="KW-0472">Membrane</keyword>
<dbReference type="GO" id="GO:0005886">
    <property type="term" value="C:plasma membrane"/>
    <property type="evidence" value="ECO:0007669"/>
    <property type="project" value="UniProtKB-SubCell"/>
</dbReference>
<evidence type="ECO:0000256" key="3">
    <source>
        <dbReference type="ARBA" id="ARBA00022475"/>
    </source>
</evidence>
<evidence type="ECO:0000256" key="1">
    <source>
        <dbReference type="ARBA" id="ARBA00004651"/>
    </source>
</evidence>
<evidence type="ECO:0000256" key="2">
    <source>
        <dbReference type="ARBA" id="ARBA00022448"/>
    </source>
</evidence>
<keyword evidence="5" id="KW-0406">Ion transport</keyword>
<dbReference type="PANTHER" id="PTHR42985:SF39">
    <property type="entry name" value="GH10366P"/>
    <property type="match status" value="1"/>
</dbReference>
<keyword evidence="9" id="KW-1185">Reference proteome</keyword>
<dbReference type="GO" id="GO:0006814">
    <property type="term" value="P:sodium ion transport"/>
    <property type="evidence" value="ECO:0007669"/>
    <property type="project" value="UniProtKB-KW"/>
</dbReference>
<feature type="non-terminal residue" evidence="8">
    <location>
        <position position="1"/>
    </location>
</feature>
<feature type="transmembrane region" description="Helical" evidence="7">
    <location>
        <begin position="6"/>
        <end position="22"/>
    </location>
</feature>
<accession>A0AAV2PSR4</accession>